<reference evidence="1 2" key="1">
    <citation type="submission" date="2020-08" db="EMBL/GenBank/DDBJ databases">
        <title>Genomic Encyclopedia of Type Strains, Phase IV (KMG-IV): sequencing the most valuable type-strain genomes for metagenomic binning, comparative biology and taxonomic classification.</title>
        <authorList>
            <person name="Goeker M."/>
        </authorList>
    </citation>
    <scope>NUCLEOTIDE SEQUENCE [LARGE SCALE GENOMIC DNA]</scope>
    <source>
        <strain evidence="1 2">DSM 26723</strain>
    </source>
</reference>
<evidence type="ECO:0000313" key="1">
    <source>
        <dbReference type="EMBL" id="MBB6092365.1"/>
    </source>
</evidence>
<accession>A0A841HK16</accession>
<comment type="caution">
    <text evidence="1">The sequence shown here is derived from an EMBL/GenBank/DDBJ whole genome shotgun (WGS) entry which is preliminary data.</text>
</comment>
<dbReference type="RefSeq" id="WP_184330090.1">
    <property type="nucleotide sequence ID" value="NZ_JACHHZ010000001.1"/>
</dbReference>
<dbReference type="Proteomes" id="UP000588068">
    <property type="component" value="Unassembled WGS sequence"/>
</dbReference>
<proteinExistence type="predicted"/>
<protein>
    <submittedName>
        <fullName evidence="1">Uncharacterized protein</fullName>
    </submittedName>
</protein>
<keyword evidence="2" id="KW-1185">Reference proteome</keyword>
<gene>
    <name evidence="1" type="ORF">HNQ60_001211</name>
</gene>
<evidence type="ECO:0000313" key="2">
    <source>
        <dbReference type="Proteomes" id="UP000588068"/>
    </source>
</evidence>
<dbReference type="EMBL" id="JACHHZ010000001">
    <property type="protein sequence ID" value="MBB6092365.1"/>
    <property type="molecule type" value="Genomic_DNA"/>
</dbReference>
<name>A0A841HK16_9GAMM</name>
<organism evidence="1 2">
    <name type="scientific">Povalibacter uvarum</name>
    <dbReference type="NCBI Taxonomy" id="732238"/>
    <lineage>
        <taxon>Bacteria</taxon>
        <taxon>Pseudomonadati</taxon>
        <taxon>Pseudomonadota</taxon>
        <taxon>Gammaproteobacteria</taxon>
        <taxon>Steroidobacterales</taxon>
        <taxon>Steroidobacteraceae</taxon>
        <taxon>Povalibacter</taxon>
    </lineage>
</organism>
<sequence>MQMRSRWSKIARASALIAVLAVALVSVGVLSPEGREAIEHYQCSKRDEARAEAVWKLIGARLKEGESTRTDVRKFLEQNFTDLSIRESETEISAGPMFFSFDQVGVLTEFAQEVGCPID</sequence>
<dbReference type="AlphaFoldDB" id="A0A841HK16"/>